<dbReference type="InterPro" id="IPR019734">
    <property type="entry name" value="TPR_rpt"/>
</dbReference>
<evidence type="ECO:0000256" key="1">
    <source>
        <dbReference type="ARBA" id="ARBA00022679"/>
    </source>
</evidence>
<keyword evidence="2" id="KW-0802">TPR repeat</keyword>
<dbReference type="Gene3D" id="1.25.40.10">
    <property type="entry name" value="Tetratricopeptide repeat domain"/>
    <property type="match status" value="1"/>
</dbReference>
<dbReference type="InterPro" id="IPR011990">
    <property type="entry name" value="TPR-like_helical_dom_sf"/>
</dbReference>
<dbReference type="InterPro" id="IPR026634">
    <property type="entry name" value="TPST-like"/>
</dbReference>
<dbReference type="Gene3D" id="3.40.50.300">
    <property type="entry name" value="P-loop containing nucleotide triphosphate hydrolases"/>
    <property type="match status" value="1"/>
</dbReference>
<dbReference type="SMART" id="SM00028">
    <property type="entry name" value="TPR"/>
    <property type="match status" value="8"/>
</dbReference>
<dbReference type="Pfam" id="PF13469">
    <property type="entry name" value="Sulfotransfer_3"/>
    <property type="match status" value="1"/>
</dbReference>
<sequence length="671" mass="74940">MSSPDPIGTLQEALTHTARLLDREPVLAAEQAREILKAVPRHPQAMLLLGIASRLNGEGTAAVATLRSLAEQQPRSAQTHYELGLALGAVGEAEAAVAALRTAVGLKPDLPDAWRALADHLSAAGDSAASEHAHGQSIRYASRNPRLLQAGAALVENRIAHAEAILREYLHQHPTDVAAIRMFAEVASRLGRYGDAENLLARCLELAPDFLSARHNYAVVLHRQNRSPEALKQIDLALARDPSNPGYRNLKAAILARLGDYESAIAIYADVLARYPRQAKGWMSYGHALKTAGRIDDCIGAYRKSIEITPHLGEAYWSLANLKTFRFTPAELDSMRRQVSRSDISDEDRFHFHFAMGKALEDAKEYAQSFEHYARGNELRKAAIDYDPDENSANAARSRRLFTREFFAERAGSGSQARDPIFIVGLPRSGSTLLEQILSSHPLVEGTMELPDITGIARVLGGRKTKQEVSRYPEVLAALSGDELKALGEQYLSQTRIQRKTDAPFFIDKMPNNFAHTGLIHLILPNARIIDARRHPLGCCFSGFKQHFARGQHFSYGLVDIGRYYHDYVQLMAHFDEVLPGRVHRVIYEQLVSDTESEVRRLLDYCGLPFDERCLRFYENDRAVRTASAEQVRQPIFRDAVDHWRHYESWLDPLKKALGPVLDTYPSVPQL</sequence>
<evidence type="ECO:0000256" key="2">
    <source>
        <dbReference type="PROSITE-ProRule" id="PRU00339"/>
    </source>
</evidence>
<evidence type="ECO:0000313" key="4">
    <source>
        <dbReference type="Proteomes" id="UP000588068"/>
    </source>
</evidence>
<dbReference type="SUPFAM" id="SSF52540">
    <property type="entry name" value="P-loop containing nucleoside triphosphate hydrolases"/>
    <property type="match status" value="1"/>
</dbReference>
<dbReference type="PANTHER" id="PTHR12788">
    <property type="entry name" value="PROTEIN-TYROSINE SULFOTRANSFERASE 2"/>
    <property type="match status" value="1"/>
</dbReference>
<dbReference type="EMBL" id="JACHHZ010000001">
    <property type="protein sequence ID" value="MBB6092152.1"/>
    <property type="molecule type" value="Genomic_DNA"/>
</dbReference>
<dbReference type="PROSITE" id="PS50005">
    <property type="entry name" value="TPR"/>
    <property type="match status" value="2"/>
</dbReference>
<dbReference type="Pfam" id="PF13432">
    <property type="entry name" value="TPR_16"/>
    <property type="match status" value="3"/>
</dbReference>
<reference evidence="3 4" key="1">
    <citation type="submission" date="2020-08" db="EMBL/GenBank/DDBJ databases">
        <title>Genomic Encyclopedia of Type Strains, Phase IV (KMG-IV): sequencing the most valuable type-strain genomes for metagenomic binning, comparative biology and taxonomic classification.</title>
        <authorList>
            <person name="Goeker M."/>
        </authorList>
    </citation>
    <scope>NUCLEOTIDE SEQUENCE [LARGE SCALE GENOMIC DNA]</scope>
    <source>
        <strain evidence="3 4">DSM 26723</strain>
    </source>
</reference>
<dbReference type="SUPFAM" id="SSF48452">
    <property type="entry name" value="TPR-like"/>
    <property type="match status" value="2"/>
</dbReference>
<dbReference type="InterPro" id="IPR027417">
    <property type="entry name" value="P-loop_NTPase"/>
</dbReference>
<feature type="repeat" description="TPR" evidence="2">
    <location>
        <begin position="279"/>
        <end position="312"/>
    </location>
</feature>
<evidence type="ECO:0000313" key="3">
    <source>
        <dbReference type="EMBL" id="MBB6092152.1"/>
    </source>
</evidence>
<dbReference type="GO" id="GO:0008476">
    <property type="term" value="F:protein-tyrosine sulfotransferase activity"/>
    <property type="evidence" value="ECO:0007669"/>
    <property type="project" value="InterPro"/>
</dbReference>
<feature type="repeat" description="TPR" evidence="2">
    <location>
        <begin position="77"/>
        <end position="110"/>
    </location>
</feature>
<comment type="caution">
    <text evidence="3">The sequence shown here is derived from an EMBL/GenBank/DDBJ whole genome shotgun (WGS) entry which is preliminary data.</text>
</comment>
<proteinExistence type="predicted"/>
<organism evidence="3 4">
    <name type="scientific">Povalibacter uvarum</name>
    <dbReference type="NCBI Taxonomy" id="732238"/>
    <lineage>
        <taxon>Bacteria</taxon>
        <taxon>Pseudomonadati</taxon>
        <taxon>Pseudomonadota</taxon>
        <taxon>Gammaproteobacteria</taxon>
        <taxon>Steroidobacterales</taxon>
        <taxon>Steroidobacteraceae</taxon>
        <taxon>Povalibacter</taxon>
    </lineage>
</organism>
<keyword evidence="1" id="KW-0808">Transferase</keyword>
<dbReference type="PANTHER" id="PTHR12788:SF10">
    <property type="entry name" value="PROTEIN-TYROSINE SULFOTRANSFERASE"/>
    <property type="match status" value="1"/>
</dbReference>
<dbReference type="RefSeq" id="WP_184329898.1">
    <property type="nucleotide sequence ID" value="NZ_JACHHZ010000001.1"/>
</dbReference>
<dbReference type="AlphaFoldDB" id="A0A841HJ17"/>
<gene>
    <name evidence="3" type="ORF">HNQ60_000998</name>
</gene>
<name>A0A841HJ17_9GAMM</name>
<accession>A0A841HJ17</accession>
<protein>
    <submittedName>
        <fullName evidence="3">Tetratricopeptide (TPR) repeat protein</fullName>
    </submittedName>
</protein>
<keyword evidence="4" id="KW-1185">Reference proteome</keyword>
<dbReference type="Proteomes" id="UP000588068">
    <property type="component" value="Unassembled WGS sequence"/>
</dbReference>
<dbReference type="Pfam" id="PF14559">
    <property type="entry name" value="TPR_19"/>
    <property type="match status" value="1"/>
</dbReference>